<feature type="binding site" description="in other chain" evidence="8">
    <location>
        <begin position="138"/>
        <end position="140"/>
    </location>
    <ligand>
        <name>FMN</name>
        <dbReference type="ChEBI" id="CHEBI:58210"/>
        <note>ligand shared between dimeric partners</note>
    </ligand>
</feature>
<reference evidence="10 11" key="1">
    <citation type="submission" date="2018-12" db="EMBL/GenBank/DDBJ databases">
        <title>Complete genome sequencing of Tabrizicola sp. K13M18.</title>
        <authorList>
            <person name="Bae J.-W."/>
        </authorList>
    </citation>
    <scope>NUCLEOTIDE SEQUENCE [LARGE SCALE GENOMIC DNA]</scope>
    <source>
        <strain evidence="10 11">K13M18</strain>
    </source>
</reference>
<gene>
    <name evidence="10" type="ORF">EI545_15270</name>
</gene>
<proteinExistence type="inferred from homology"/>
<dbReference type="KEGG" id="taw:EI545_15270"/>
<dbReference type="EC" id="1.-.-.-" evidence="7"/>
<dbReference type="CDD" id="cd02135">
    <property type="entry name" value="YdjA-like"/>
    <property type="match status" value="1"/>
</dbReference>
<dbReference type="InterPro" id="IPR026021">
    <property type="entry name" value="YdjA-like"/>
</dbReference>
<keyword evidence="5 7" id="KW-0560">Oxidoreductase</keyword>
<dbReference type="AlphaFoldDB" id="A0A3S8U956"/>
<feature type="domain" description="Nitroreductase" evidence="9">
    <location>
        <begin position="14"/>
        <end position="169"/>
    </location>
</feature>
<feature type="binding site" evidence="8">
    <location>
        <position position="42"/>
    </location>
    <ligand>
        <name>FMN</name>
        <dbReference type="ChEBI" id="CHEBI:58210"/>
        <note>ligand shared between dimeric partners</note>
    </ligand>
</feature>
<dbReference type="OrthoDB" id="9804207at2"/>
<name>A0A3S8U956_9RHOB</name>
<dbReference type="PANTHER" id="PTHR43821:SF1">
    <property type="entry name" value="NAD(P)H NITROREDUCTASE YDJA-RELATED"/>
    <property type="match status" value="1"/>
</dbReference>
<evidence type="ECO:0000256" key="4">
    <source>
        <dbReference type="ARBA" id="ARBA00022857"/>
    </source>
</evidence>
<protein>
    <recommendedName>
        <fullName evidence="7">Putative NAD(P)H nitroreductase</fullName>
        <ecNumber evidence="7">1.-.-.-</ecNumber>
    </recommendedName>
</protein>
<dbReference type="PANTHER" id="PTHR43821">
    <property type="entry name" value="NAD(P)H NITROREDUCTASE YDJA-RELATED"/>
    <property type="match status" value="1"/>
</dbReference>
<keyword evidence="2 7" id="KW-0285">Flavoprotein</keyword>
<accession>A0A3S8U956</accession>
<evidence type="ECO:0000256" key="5">
    <source>
        <dbReference type="ARBA" id="ARBA00023002"/>
    </source>
</evidence>
<evidence type="ECO:0000313" key="10">
    <source>
        <dbReference type="EMBL" id="AZL60070.1"/>
    </source>
</evidence>
<dbReference type="Proteomes" id="UP000282002">
    <property type="component" value="Chromosome"/>
</dbReference>
<comment type="similarity">
    <text evidence="1 7">Belongs to the nitroreductase family.</text>
</comment>
<keyword evidence="6 7" id="KW-0520">NAD</keyword>
<dbReference type="Pfam" id="PF00881">
    <property type="entry name" value="Nitroreductase"/>
    <property type="match status" value="1"/>
</dbReference>
<dbReference type="InterPro" id="IPR000415">
    <property type="entry name" value="Nitroreductase-like"/>
</dbReference>
<keyword evidence="4 7" id="KW-0521">NADP</keyword>
<evidence type="ECO:0000313" key="11">
    <source>
        <dbReference type="Proteomes" id="UP000282002"/>
    </source>
</evidence>
<evidence type="ECO:0000256" key="7">
    <source>
        <dbReference type="PIRNR" id="PIRNR000232"/>
    </source>
</evidence>
<evidence type="ECO:0000256" key="1">
    <source>
        <dbReference type="ARBA" id="ARBA00007118"/>
    </source>
</evidence>
<dbReference type="EMBL" id="CP034328">
    <property type="protein sequence ID" value="AZL60070.1"/>
    <property type="molecule type" value="Genomic_DNA"/>
</dbReference>
<evidence type="ECO:0000256" key="2">
    <source>
        <dbReference type="ARBA" id="ARBA00022630"/>
    </source>
</evidence>
<dbReference type="InterPro" id="IPR052530">
    <property type="entry name" value="NAD(P)H_nitroreductase"/>
</dbReference>
<evidence type="ECO:0000256" key="8">
    <source>
        <dbReference type="PIRSR" id="PIRSR000232-1"/>
    </source>
</evidence>
<organism evidence="10 11">
    <name type="scientific">Tabrizicola piscis</name>
    <dbReference type="NCBI Taxonomy" id="2494374"/>
    <lineage>
        <taxon>Bacteria</taxon>
        <taxon>Pseudomonadati</taxon>
        <taxon>Pseudomonadota</taxon>
        <taxon>Alphaproteobacteria</taxon>
        <taxon>Rhodobacterales</taxon>
        <taxon>Paracoccaceae</taxon>
        <taxon>Tabrizicola</taxon>
    </lineage>
</organism>
<dbReference type="GO" id="GO:0016491">
    <property type="term" value="F:oxidoreductase activity"/>
    <property type="evidence" value="ECO:0007669"/>
    <property type="project" value="UniProtKB-UniRule"/>
</dbReference>
<feature type="binding site" evidence="8">
    <location>
        <position position="46"/>
    </location>
    <ligand>
        <name>FMN</name>
        <dbReference type="ChEBI" id="CHEBI:58210"/>
        <note>ligand shared between dimeric partners</note>
    </ligand>
</feature>
<evidence type="ECO:0000256" key="6">
    <source>
        <dbReference type="ARBA" id="ARBA00023027"/>
    </source>
</evidence>
<dbReference type="RefSeq" id="WP_125326265.1">
    <property type="nucleotide sequence ID" value="NZ_CP034328.1"/>
</dbReference>
<dbReference type="InterPro" id="IPR029479">
    <property type="entry name" value="Nitroreductase"/>
</dbReference>
<evidence type="ECO:0000256" key="3">
    <source>
        <dbReference type="ARBA" id="ARBA00022643"/>
    </source>
</evidence>
<keyword evidence="11" id="KW-1185">Reference proteome</keyword>
<comment type="cofactor">
    <cofactor evidence="8">
        <name>FMN</name>
        <dbReference type="ChEBI" id="CHEBI:58210"/>
    </cofactor>
    <text evidence="8">Binds 1 FMN per subunit.</text>
</comment>
<dbReference type="Gene3D" id="3.40.109.10">
    <property type="entry name" value="NADH Oxidase"/>
    <property type="match status" value="1"/>
</dbReference>
<sequence>MPARNQAALDFLLTRRSHPAKLFTHPVPDRDQLVEILTAALRVPDHGKLEPWRLVILQGAAFARLADLAEARAHELNGDAEKVAKGRGQYDVGKLAVVVISSPKPAPKVPEVEQRLSAGALCFGIVNAAEAAGWGACWLTGWPAHDAAFVASAFGCTEGESVAGIVHIGTPPPDAPDRPRPDLARLTTWVDQ</sequence>
<keyword evidence="3 7" id="KW-0288">FMN</keyword>
<dbReference type="SUPFAM" id="SSF55469">
    <property type="entry name" value="FMN-dependent nitroreductase-like"/>
    <property type="match status" value="1"/>
</dbReference>
<evidence type="ECO:0000259" key="9">
    <source>
        <dbReference type="Pfam" id="PF00881"/>
    </source>
</evidence>
<feature type="binding site" description="in other chain" evidence="8">
    <location>
        <begin position="15"/>
        <end position="17"/>
    </location>
    <ligand>
        <name>FMN</name>
        <dbReference type="ChEBI" id="CHEBI:58210"/>
        <note>ligand shared between dimeric partners</note>
    </ligand>
</feature>
<dbReference type="PIRSF" id="PIRSF000232">
    <property type="entry name" value="YdjA"/>
    <property type="match status" value="1"/>
</dbReference>